<dbReference type="eggNOG" id="COG0128">
    <property type="taxonomic scope" value="Bacteria"/>
</dbReference>
<dbReference type="SUPFAM" id="SSF55205">
    <property type="entry name" value="EPT/RTPC-like"/>
    <property type="match status" value="1"/>
</dbReference>
<dbReference type="InterPro" id="IPR001986">
    <property type="entry name" value="Enolpyruvate_Tfrase_dom"/>
</dbReference>
<dbReference type="AlphaFoldDB" id="W4VF31"/>
<dbReference type="PROSITE" id="PS00885">
    <property type="entry name" value="EPSP_SYNTHASE_2"/>
    <property type="match status" value="1"/>
</dbReference>
<reference evidence="3 4" key="1">
    <citation type="journal article" date="2014" name="Genome Announc.">
        <title>Draft Genome Sequence of the Boron-Tolerant and Moderately Halotolerant Bacterium Gracilibacillus boraciitolerans JCM 21714T.</title>
        <authorList>
            <person name="Ahmed I."/>
            <person name="Oshima K."/>
            <person name="Suda W."/>
            <person name="Kitamura K."/>
            <person name="Iida T."/>
            <person name="Ohmori Y."/>
            <person name="Fujiwara T."/>
            <person name="Hattori M."/>
            <person name="Ohkuma M."/>
        </authorList>
    </citation>
    <scope>NUCLEOTIDE SEQUENCE [LARGE SCALE GENOMIC DNA]</scope>
    <source>
        <strain evidence="3 4">JCM 21714</strain>
    </source>
</reference>
<comment type="caution">
    <text evidence="3">The sequence shown here is derived from an EMBL/GenBank/DDBJ whole genome shotgun (WGS) entry which is preliminary data.</text>
</comment>
<dbReference type="InterPro" id="IPR036968">
    <property type="entry name" value="Enolpyruvate_Tfrase_sf"/>
</dbReference>
<evidence type="ECO:0000259" key="2">
    <source>
        <dbReference type="Pfam" id="PF00275"/>
    </source>
</evidence>
<name>W4VF31_9BACI</name>
<dbReference type="PANTHER" id="PTHR21090:SF5">
    <property type="entry name" value="PENTAFUNCTIONAL AROM POLYPEPTIDE"/>
    <property type="match status" value="1"/>
</dbReference>
<sequence length="145" mass="15775">MGESIGDITVITSNPKGVIIEGDIIPRIIDEIPIIALLATQADGQTIIRDAEELRFKETDRIASVVTTLTKFGAKLTGTKDGMIIEGNTLLHGAVAESHGDHRIGMMIAIASLITNDPIELHNDECIAISYPTFFEDLDKLIENY</sequence>
<evidence type="ECO:0000313" key="3">
    <source>
        <dbReference type="EMBL" id="GAE91374.1"/>
    </source>
</evidence>
<keyword evidence="1" id="KW-0808">Transferase</keyword>
<protein>
    <submittedName>
        <fullName evidence="3">5-enolpyruvylshikimate-3-phosphate synthase</fullName>
    </submittedName>
</protein>
<dbReference type="Pfam" id="PF00275">
    <property type="entry name" value="EPSP_synthase"/>
    <property type="match status" value="1"/>
</dbReference>
<dbReference type="EMBL" id="BAVS01000001">
    <property type="protein sequence ID" value="GAE91374.1"/>
    <property type="molecule type" value="Genomic_DNA"/>
</dbReference>
<keyword evidence="4" id="KW-1185">Reference proteome</keyword>
<dbReference type="PANTHER" id="PTHR21090">
    <property type="entry name" value="AROM/DEHYDROQUINATE SYNTHASE"/>
    <property type="match status" value="1"/>
</dbReference>
<proteinExistence type="predicted"/>
<dbReference type="Gene3D" id="3.65.10.10">
    <property type="entry name" value="Enolpyruvate transferase domain"/>
    <property type="match status" value="1"/>
</dbReference>
<gene>
    <name evidence="3" type="ORF">JCM21714_322</name>
</gene>
<feature type="domain" description="Enolpyruvate transferase" evidence="2">
    <location>
        <begin position="13"/>
        <end position="138"/>
    </location>
</feature>
<evidence type="ECO:0000256" key="1">
    <source>
        <dbReference type="ARBA" id="ARBA00022679"/>
    </source>
</evidence>
<organism evidence="3 4">
    <name type="scientific">Gracilibacillus boraciitolerans JCM 21714</name>
    <dbReference type="NCBI Taxonomy" id="1298598"/>
    <lineage>
        <taxon>Bacteria</taxon>
        <taxon>Bacillati</taxon>
        <taxon>Bacillota</taxon>
        <taxon>Bacilli</taxon>
        <taxon>Bacillales</taxon>
        <taxon>Bacillaceae</taxon>
        <taxon>Gracilibacillus</taxon>
    </lineage>
</organism>
<dbReference type="InterPro" id="IPR023193">
    <property type="entry name" value="EPSP_synthase_CS"/>
</dbReference>
<dbReference type="GO" id="GO:0003866">
    <property type="term" value="F:3-phosphoshikimate 1-carboxyvinyltransferase activity"/>
    <property type="evidence" value="ECO:0007669"/>
    <property type="project" value="TreeGrafter"/>
</dbReference>
<evidence type="ECO:0000313" key="4">
    <source>
        <dbReference type="Proteomes" id="UP000019102"/>
    </source>
</evidence>
<dbReference type="InterPro" id="IPR013792">
    <property type="entry name" value="RNA3'P_cycl/enolpyr_Trfase_a/b"/>
</dbReference>
<dbReference type="STRING" id="1298598.JCM21714_322"/>
<dbReference type="GO" id="GO:0009423">
    <property type="term" value="P:chorismate biosynthetic process"/>
    <property type="evidence" value="ECO:0007669"/>
    <property type="project" value="TreeGrafter"/>
</dbReference>
<dbReference type="Proteomes" id="UP000019102">
    <property type="component" value="Unassembled WGS sequence"/>
</dbReference>
<accession>W4VF31</accession>